<dbReference type="RefSeq" id="WP_220495557.1">
    <property type="nucleotide sequence ID" value="NZ_JACJFM010000007.1"/>
</dbReference>
<gene>
    <name evidence="2" type="ORF">H4O21_07515</name>
</gene>
<protein>
    <submittedName>
        <fullName evidence="2">Uncharacterized protein</fullName>
    </submittedName>
</protein>
<feature type="compositionally biased region" description="Basic residues" evidence="1">
    <location>
        <begin position="106"/>
        <end position="118"/>
    </location>
</feature>
<keyword evidence="3" id="KW-1185">Reference proteome</keyword>
<proteinExistence type="predicted"/>
<feature type="non-terminal residue" evidence="2">
    <location>
        <position position="1"/>
    </location>
</feature>
<organism evidence="2 3">
    <name type="scientific">Oceanospirillum sediminis</name>
    <dbReference type="NCBI Taxonomy" id="2760088"/>
    <lineage>
        <taxon>Bacteria</taxon>
        <taxon>Pseudomonadati</taxon>
        <taxon>Pseudomonadota</taxon>
        <taxon>Gammaproteobacteria</taxon>
        <taxon>Oceanospirillales</taxon>
        <taxon>Oceanospirillaceae</taxon>
        <taxon>Oceanospirillum</taxon>
    </lineage>
</organism>
<dbReference type="EMBL" id="JACJFM010000007">
    <property type="protein sequence ID" value="MBB1486455.1"/>
    <property type="molecule type" value="Genomic_DNA"/>
</dbReference>
<name>A0A839IMK9_9GAMM</name>
<dbReference type="Proteomes" id="UP000565262">
    <property type="component" value="Unassembled WGS sequence"/>
</dbReference>
<reference evidence="2 3" key="1">
    <citation type="submission" date="2020-08" db="EMBL/GenBank/DDBJ databases">
        <title>Oceanospirillum sp. nov. isolated from marine sediment.</title>
        <authorList>
            <person name="Ji X."/>
        </authorList>
    </citation>
    <scope>NUCLEOTIDE SEQUENCE [LARGE SCALE GENOMIC DNA]</scope>
    <source>
        <strain evidence="2 3">D5</strain>
    </source>
</reference>
<feature type="compositionally biased region" description="Low complexity" evidence="1">
    <location>
        <begin position="60"/>
        <end position="86"/>
    </location>
</feature>
<comment type="caution">
    <text evidence="2">The sequence shown here is derived from an EMBL/GenBank/DDBJ whole genome shotgun (WGS) entry which is preliminary data.</text>
</comment>
<feature type="region of interest" description="Disordered" evidence="1">
    <location>
        <begin position="48"/>
        <end position="118"/>
    </location>
</feature>
<dbReference type="AlphaFoldDB" id="A0A839IMK9"/>
<evidence type="ECO:0000313" key="3">
    <source>
        <dbReference type="Proteomes" id="UP000565262"/>
    </source>
</evidence>
<evidence type="ECO:0000313" key="2">
    <source>
        <dbReference type="EMBL" id="MBB1486455.1"/>
    </source>
</evidence>
<feature type="region of interest" description="Disordered" evidence="1">
    <location>
        <begin position="1"/>
        <end position="20"/>
    </location>
</feature>
<evidence type="ECO:0000256" key="1">
    <source>
        <dbReference type="SAM" id="MobiDB-lite"/>
    </source>
</evidence>
<sequence>VEQPEPVTETVKTENTQIVPTTPLTVPVTAKTEEIKAPLTFADLVKKSTEEKTASTPAKAQPETDTTTSDTTQAAASAETSTTNTAKKPARRTQGRTTRKTTSTTRGRKKSPQATKKP</sequence>
<feature type="compositionally biased region" description="Basic residues" evidence="1">
    <location>
        <begin position="88"/>
        <end position="99"/>
    </location>
</feature>
<accession>A0A839IMK9</accession>